<keyword evidence="4" id="KW-0045">Antibiotic biosynthesis</keyword>
<reference evidence="9" key="2">
    <citation type="journal article" date="2023" name="Int. J. Syst. Evol. Microbiol.">
        <title>Streptomyces marispadix sp. nov., isolated from marine beach sediment of the Northern Coast of Portugal.</title>
        <authorList>
            <person name="dos Santos J.D.N."/>
            <person name="Vitorino I.R."/>
            <person name="Kallscheuer N."/>
            <person name="Srivastava A."/>
            <person name="Krautwurst S."/>
            <person name="Marz M."/>
            <person name="Jogler C."/>
            <person name="Lobo Da Cunha A."/>
            <person name="Catita J."/>
            <person name="Goncalves H."/>
            <person name="Gonzalez I."/>
            <person name="Reyes F."/>
            <person name="Lage O.M."/>
        </authorList>
    </citation>
    <scope>NUCLEOTIDE SEQUENCE</scope>
    <source>
        <strain evidence="9">M600PL45_2</strain>
    </source>
</reference>
<name>A0ABS9SYH9_9ACTN</name>
<keyword evidence="5 9" id="KW-0012">Acyltransferase</keyword>
<protein>
    <submittedName>
        <fullName evidence="9">Acyltransferase domain-containing protein</fullName>
    </submittedName>
</protein>
<dbReference type="Pfam" id="PF00975">
    <property type="entry name" value="Thioesterase"/>
    <property type="match status" value="1"/>
</dbReference>
<evidence type="ECO:0000259" key="8">
    <source>
        <dbReference type="PROSITE" id="PS52004"/>
    </source>
</evidence>
<accession>A0ABS9SYH9</accession>
<feature type="compositionally biased region" description="Low complexity" evidence="6">
    <location>
        <begin position="683"/>
        <end position="703"/>
    </location>
</feature>
<evidence type="ECO:0000313" key="10">
    <source>
        <dbReference type="Proteomes" id="UP001166784"/>
    </source>
</evidence>
<evidence type="ECO:0000259" key="7">
    <source>
        <dbReference type="PROSITE" id="PS50075"/>
    </source>
</evidence>
<feature type="region of interest" description="Disordered" evidence="6">
    <location>
        <begin position="979"/>
        <end position="1028"/>
    </location>
</feature>
<dbReference type="Pfam" id="PF22621">
    <property type="entry name" value="CurL-like_PKS_C"/>
    <property type="match status" value="1"/>
</dbReference>
<evidence type="ECO:0000256" key="6">
    <source>
        <dbReference type="SAM" id="MobiDB-lite"/>
    </source>
</evidence>
<feature type="region of interest" description="Disordered" evidence="6">
    <location>
        <begin position="679"/>
        <end position="717"/>
    </location>
</feature>
<dbReference type="PROSITE" id="PS50075">
    <property type="entry name" value="CARRIER"/>
    <property type="match status" value="1"/>
</dbReference>
<dbReference type="Gene3D" id="3.40.47.10">
    <property type="match status" value="1"/>
</dbReference>
<dbReference type="InterPro" id="IPR014030">
    <property type="entry name" value="Ketoacyl_synth_N"/>
</dbReference>
<dbReference type="InterPro" id="IPR009081">
    <property type="entry name" value="PP-bd_ACP"/>
</dbReference>
<evidence type="ECO:0000256" key="5">
    <source>
        <dbReference type="ARBA" id="ARBA00023315"/>
    </source>
</evidence>
<dbReference type="SUPFAM" id="SSF52151">
    <property type="entry name" value="FabD/lysophospholipase-like"/>
    <property type="match status" value="1"/>
</dbReference>
<dbReference type="SUPFAM" id="SSF55048">
    <property type="entry name" value="Probable ACP-binding domain of malonyl-CoA ACP transacylase"/>
    <property type="match status" value="1"/>
</dbReference>
<evidence type="ECO:0000256" key="4">
    <source>
        <dbReference type="ARBA" id="ARBA00023194"/>
    </source>
</evidence>
<dbReference type="InterPro" id="IPR001227">
    <property type="entry name" value="Ac_transferase_dom_sf"/>
</dbReference>
<dbReference type="PANTHER" id="PTHR43775">
    <property type="entry name" value="FATTY ACID SYNTHASE"/>
    <property type="match status" value="1"/>
</dbReference>
<dbReference type="InterPro" id="IPR016039">
    <property type="entry name" value="Thiolase-like"/>
</dbReference>
<keyword evidence="1" id="KW-0596">Phosphopantetheine</keyword>
<dbReference type="SMART" id="SM00827">
    <property type="entry name" value="PKS_AT"/>
    <property type="match status" value="1"/>
</dbReference>
<feature type="region of interest" description="Disordered" evidence="6">
    <location>
        <begin position="563"/>
        <end position="605"/>
    </location>
</feature>
<dbReference type="Gene3D" id="1.10.1240.100">
    <property type="match status" value="1"/>
</dbReference>
<comment type="caution">
    <text evidence="9">The sequence shown here is derived from an EMBL/GenBank/DDBJ whole genome shotgun (WGS) entry which is preliminary data.</text>
</comment>
<sequence length="1330" mass="140495">MTGRTAIVGMAGRFPGAPDVDALWSMLASGTEAVRRFSDGELRAAGVPESRIGDPDHLPFGADLPGIEDFDAEFFGITPAEARLIDPQHRIFLECVWAALEDAGAPPSVHGGRTGVFASASLSSYLLHNVLRSADHRDAAFTYPVLLGNDKDFLATRVSYALNLRGPSVAVQSACSSSLVAVDQACAALRSGRCDVAVAGGVSVFTPQTVGYRYQAGGTFSRDGHCRPFDAAASGMVRGSGCGVVVLKRLDDALADRDHVYAVVAGTAVNNDGSAKAGYSAPGAAGQDEVVRMCLESSGVPASLVGYVEAHGTGTYLGDPIEVAALQQAYESSGDPPGECALGSIKANIGHLDAAAGVAGLIKTALVLHHQTVPPQANFSDPNPELRLAETPFVVHTRPVKPSRPIEAAAVTSLGIGGTNAHCVLERTPATPRSGGDASGRSGSGGGGEYVLLLSAPDTERLRDAAGDLLDHLERNPRTRLDDLAFTLAHGRSPLAHRTAVTAADVGQAIAGLRDVREGRFEELGAYGERGAYGDAYLDTGRIGDVREARKTRLPGTRLRRVRHWIEPEPEQATEPDGAARREQAPQRDRAGAGPSGVEPTGTEPAEDAVGIATRLFRDHLGIDSAGPDDDYYTLGGDSLQAISLVEALRERLGGELTPERFTGLGTPRQVAHWLTAPHPDGGEAVEPPAEAGGEAASEGSPGDTLTLIKEGRPDRTSADRPVFLIHPSGGSVSFAHALAAHSRDPSPLYGIAYPVALSASLTTVPRMARHYVRLIRRAQAHGPYRIGGYSLGGAVALEAARLLTGEGERVERVLMWDTLPPRPGERARSEQEFLDLYPPLLRLMFKLPPPSAEPAPRPRTADEAIESVRPPGWPDAVVRELRTMYEVWRVCDRALAEYRPEPYDGPVHLFVAEQPLPDGPLTALTDAGPGGTATAEGWLGVLTGELRSTTLPGHHFDMFDAARLPVLADAYDRALRPSAARTSESGSAGAATAVPATPVEPPDPAPAARAEPAVRRGGTGGGDDGGVERRRVALLFPGQGSQFEGMGRELLARYPESAEEADEVLGYRVEDVCAGDPRRPLSDTAYTQPALYVVCALALRRWREEQAEAGAAGALPVVALGHSLGEYNALEAAGVFSFAEGLRLVAERGAAMAKIGGGGMIAVSGLTDEELRSLLDAQGEPTRLDLAAVNAPRMHTLAGPDGALEAMSAILLRNGARSVRRLDVGGPFHSRWMSPAAREFRAVLDASRAEWAAPAFPVVANTTARPHSTERVREELVAQIDHPVLWSRSIEHVIADHADPEFHEIGGRRVLTPMVTRIRNALKGAARQG</sequence>
<feature type="compositionally biased region" description="Basic and acidic residues" evidence="6">
    <location>
        <begin position="578"/>
        <end position="591"/>
    </location>
</feature>
<keyword evidence="10" id="KW-1185">Reference proteome</keyword>
<dbReference type="InterPro" id="IPR014031">
    <property type="entry name" value="Ketoacyl_synth_C"/>
</dbReference>
<dbReference type="InterPro" id="IPR020841">
    <property type="entry name" value="PKS_Beta-ketoAc_synthase_dom"/>
</dbReference>
<dbReference type="Proteomes" id="UP001166784">
    <property type="component" value="Unassembled WGS sequence"/>
</dbReference>
<dbReference type="InterPro" id="IPR050091">
    <property type="entry name" value="PKS_NRPS_Biosynth_Enz"/>
</dbReference>
<dbReference type="GO" id="GO:0016746">
    <property type="term" value="F:acyltransferase activity"/>
    <property type="evidence" value="ECO:0007669"/>
    <property type="project" value="UniProtKB-KW"/>
</dbReference>
<dbReference type="Pfam" id="PF00109">
    <property type="entry name" value="ketoacyl-synt"/>
    <property type="match status" value="1"/>
</dbReference>
<organism evidence="9 10">
    <name type="scientific">Streptomyces marispadix</name>
    <dbReference type="NCBI Taxonomy" id="2922868"/>
    <lineage>
        <taxon>Bacteria</taxon>
        <taxon>Bacillati</taxon>
        <taxon>Actinomycetota</taxon>
        <taxon>Actinomycetes</taxon>
        <taxon>Kitasatosporales</taxon>
        <taxon>Streptomycetaceae</taxon>
        <taxon>Streptomyces</taxon>
    </lineage>
</organism>
<proteinExistence type="predicted"/>
<feature type="region of interest" description="Disordered" evidence="6">
    <location>
        <begin position="427"/>
        <end position="448"/>
    </location>
</feature>
<dbReference type="InterPro" id="IPR001031">
    <property type="entry name" value="Thioesterase"/>
</dbReference>
<dbReference type="Gene3D" id="3.40.366.10">
    <property type="entry name" value="Malonyl-Coenzyme A Acyl Carrier Protein, domain 2"/>
    <property type="match status" value="1"/>
</dbReference>
<feature type="domain" description="Carrier" evidence="7">
    <location>
        <begin position="604"/>
        <end position="679"/>
    </location>
</feature>
<dbReference type="InterPro" id="IPR014043">
    <property type="entry name" value="Acyl_transferase_dom"/>
</dbReference>
<dbReference type="Pfam" id="PF00698">
    <property type="entry name" value="Acyl_transf_1"/>
    <property type="match status" value="1"/>
</dbReference>
<feature type="domain" description="Ketosynthase family 3 (KS3)" evidence="8">
    <location>
        <begin position="2"/>
        <end position="427"/>
    </location>
</feature>
<dbReference type="SUPFAM" id="SSF53901">
    <property type="entry name" value="Thiolase-like"/>
    <property type="match status" value="1"/>
</dbReference>
<dbReference type="SUPFAM" id="SSF53474">
    <property type="entry name" value="alpha/beta-Hydrolases"/>
    <property type="match status" value="1"/>
</dbReference>
<dbReference type="EMBL" id="JAKWJU010000002">
    <property type="protein sequence ID" value="MCH6161258.1"/>
    <property type="molecule type" value="Genomic_DNA"/>
</dbReference>
<dbReference type="Pfam" id="PF02801">
    <property type="entry name" value="Ketoacyl-synt_C"/>
    <property type="match status" value="1"/>
</dbReference>
<dbReference type="InterPro" id="IPR029058">
    <property type="entry name" value="AB_hydrolase_fold"/>
</dbReference>
<dbReference type="Pfam" id="PF00550">
    <property type="entry name" value="PP-binding"/>
    <property type="match status" value="1"/>
</dbReference>
<dbReference type="PROSITE" id="PS00606">
    <property type="entry name" value="KS3_1"/>
    <property type="match status" value="1"/>
</dbReference>
<dbReference type="SUPFAM" id="SSF47336">
    <property type="entry name" value="ACP-like"/>
    <property type="match status" value="1"/>
</dbReference>
<dbReference type="InterPro" id="IPR016036">
    <property type="entry name" value="Malonyl_transacylase_ACP-bd"/>
</dbReference>
<reference evidence="9" key="1">
    <citation type="submission" date="2022-03" db="EMBL/GenBank/DDBJ databases">
        <authorList>
            <person name="Santos J.D.N."/>
            <person name="Kallscheuer N."/>
            <person name="Jogler C."/>
            <person name="Lage O.M."/>
        </authorList>
    </citation>
    <scope>NUCLEOTIDE SEQUENCE</scope>
    <source>
        <strain evidence="9">M600PL45_2</strain>
    </source>
</reference>
<dbReference type="InterPro" id="IPR036736">
    <property type="entry name" value="ACP-like_sf"/>
</dbReference>
<dbReference type="PANTHER" id="PTHR43775:SF37">
    <property type="entry name" value="SI:DKEY-61P9.11"/>
    <property type="match status" value="1"/>
</dbReference>
<evidence type="ECO:0000313" key="9">
    <source>
        <dbReference type="EMBL" id="MCH6161258.1"/>
    </source>
</evidence>
<dbReference type="Gene3D" id="1.10.1200.10">
    <property type="entry name" value="ACP-like"/>
    <property type="match status" value="1"/>
</dbReference>
<gene>
    <name evidence="9" type="ORF">MMA15_12875</name>
</gene>
<feature type="compositionally biased region" description="Low complexity" evidence="6">
    <location>
        <begin position="979"/>
        <end position="998"/>
    </location>
</feature>
<dbReference type="Gene3D" id="3.30.70.250">
    <property type="entry name" value="Malonyl-CoA ACP transacylase, ACP-binding"/>
    <property type="match status" value="1"/>
</dbReference>
<dbReference type="RefSeq" id="WP_241059562.1">
    <property type="nucleotide sequence ID" value="NZ_JAKWJU010000002.1"/>
</dbReference>
<dbReference type="PROSITE" id="PS52004">
    <property type="entry name" value="KS3_2"/>
    <property type="match status" value="1"/>
</dbReference>
<dbReference type="SMART" id="SM00825">
    <property type="entry name" value="PKS_KS"/>
    <property type="match status" value="1"/>
</dbReference>
<evidence type="ECO:0000256" key="1">
    <source>
        <dbReference type="ARBA" id="ARBA00022450"/>
    </source>
</evidence>
<keyword evidence="3" id="KW-0808">Transferase</keyword>
<dbReference type="InterPro" id="IPR016035">
    <property type="entry name" value="Acyl_Trfase/lysoPLipase"/>
</dbReference>
<dbReference type="InterPro" id="IPR018201">
    <property type="entry name" value="Ketoacyl_synth_AS"/>
</dbReference>
<dbReference type="Gene3D" id="3.40.50.1820">
    <property type="entry name" value="alpha/beta hydrolase"/>
    <property type="match status" value="1"/>
</dbReference>
<keyword evidence="2" id="KW-0597">Phosphoprotein</keyword>
<evidence type="ECO:0000256" key="2">
    <source>
        <dbReference type="ARBA" id="ARBA00022553"/>
    </source>
</evidence>
<evidence type="ECO:0000256" key="3">
    <source>
        <dbReference type="ARBA" id="ARBA00022679"/>
    </source>
</evidence>
<dbReference type="CDD" id="cd00833">
    <property type="entry name" value="PKS"/>
    <property type="match status" value="1"/>
</dbReference>